<evidence type="ECO:0000256" key="4">
    <source>
        <dbReference type="ARBA" id="ARBA00014872"/>
    </source>
</evidence>
<organism evidence="11 12">
    <name type="scientific">Marasmius tenuissimus</name>
    <dbReference type="NCBI Taxonomy" id="585030"/>
    <lineage>
        <taxon>Eukaryota</taxon>
        <taxon>Fungi</taxon>
        <taxon>Dikarya</taxon>
        <taxon>Basidiomycota</taxon>
        <taxon>Agaricomycotina</taxon>
        <taxon>Agaricomycetes</taxon>
        <taxon>Agaricomycetidae</taxon>
        <taxon>Agaricales</taxon>
        <taxon>Marasmiineae</taxon>
        <taxon>Marasmiaceae</taxon>
        <taxon>Marasmius</taxon>
    </lineage>
</organism>
<evidence type="ECO:0000313" key="12">
    <source>
        <dbReference type="Proteomes" id="UP001437256"/>
    </source>
</evidence>
<keyword evidence="6" id="KW-0805">Transcription regulation</keyword>
<reference evidence="11 12" key="1">
    <citation type="submission" date="2024-05" db="EMBL/GenBank/DDBJ databases">
        <title>A draft genome resource for the thread blight pathogen Marasmius tenuissimus strain MS-2.</title>
        <authorList>
            <person name="Yulfo-Soto G.E."/>
            <person name="Baruah I.K."/>
            <person name="Amoako-Attah I."/>
            <person name="Bukari Y."/>
            <person name="Meinhardt L.W."/>
            <person name="Bailey B.A."/>
            <person name="Cohen S.P."/>
        </authorList>
    </citation>
    <scope>NUCLEOTIDE SEQUENCE [LARGE SCALE GENOMIC DNA]</scope>
    <source>
        <strain evidence="11 12">MS-2</strain>
    </source>
</reference>
<feature type="region of interest" description="Disordered" evidence="10">
    <location>
        <begin position="181"/>
        <end position="221"/>
    </location>
</feature>
<dbReference type="Pfam" id="PF10155">
    <property type="entry name" value="CNOT11"/>
    <property type="match status" value="1"/>
</dbReference>
<keyword evidence="7" id="KW-0943">RNA-mediated gene silencing</keyword>
<evidence type="ECO:0000256" key="9">
    <source>
        <dbReference type="ARBA" id="ARBA00023242"/>
    </source>
</evidence>
<evidence type="ECO:0000256" key="5">
    <source>
        <dbReference type="ARBA" id="ARBA00022490"/>
    </source>
</evidence>
<gene>
    <name evidence="11" type="ORF">AAF712_008864</name>
</gene>
<dbReference type="PANTHER" id="PTHR15975:SF0">
    <property type="entry name" value="CCR4-NOT TRANSCRIPTION COMPLEX SUBUNIT 11"/>
    <property type="match status" value="1"/>
</dbReference>
<evidence type="ECO:0000256" key="6">
    <source>
        <dbReference type="ARBA" id="ARBA00023015"/>
    </source>
</evidence>
<evidence type="ECO:0000256" key="1">
    <source>
        <dbReference type="ARBA" id="ARBA00004123"/>
    </source>
</evidence>
<evidence type="ECO:0000256" key="7">
    <source>
        <dbReference type="ARBA" id="ARBA00023158"/>
    </source>
</evidence>
<sequence>MAQEASGYGVGNIRGAGGPSMPADPVRAAVAHLLSKAYSLPCSTAAHSFANLVQPTSRFQLALDALLPILESNNASIDLAQRILVSFILYFLYAPHPIAINPFKSVLFAAFVREREQAVKVVNGGGVAANEPFVWVLWKILKGDGSDIGPYSPIALARSPLPPKLRANNLFLDDEMYSTETDIDDPYHTKPKESNQTKSELRDRVVTPGTERQVTSGEDAENERVAKAMQLILDARDRVLTLSEQRVVVPMITQLASSQMITPFDLAPIISCNPTLAHPLCVALIARGGGGWNTIDSEDTEHLSFPSPFLEVLTTLPPTLATFDLMGRLLRDATPADGYGTVADLTKAEVLGKFVSQCVSWLENAEKEEMEGLISDDRVVKGVQNLCRFYHSLIKLSIVDPEAEDFSIEIKQFSLRYSRYEEANALFRALATGGNLTLV</sequence>
<dbReference type="EMBL" id="JBBXMP010000066">
    <property type="protein sequence ID" value="KAL0064142.1"/>
    <property type="molecule type" value="Genomic_DNA"/>
</dbReference>
<evidence type="ECO:0000256" key="2">
    <source>
        <dbReference type="ARBA" id="ARBA00004496"/>
    </source>
</evidence>
<comment type="caution">
    <text evidence="11">The sequence shown here is derived from an EMBL/GenBank/DDBJ whole genome shotgun (WGS) entry which is preliminary data.</text>
</comment>
<evidence type="ECO:0000256" key="3">
    <source>
        <dbReference type="ARBA" id="ARBA00008030"/>
    </source>
</evidence>
<keyword evidence="5" id="KW-0963">Cytoplasm</keyword>
<evidence type="ECO:0000256" key="10">
    <source>
        <dbReference type="SAM" id="MobiDB-lite"/>
    </source>
</evidence>
<dbReference type="Proteomes" id="UP001437256">
    <property type="component" value="Unassembled WGS sequence"/>
</dbReference>
<proteinExistence type="inferred from homology"/>
<dbReference type="InterPro" id="IPR019312">
    <property type="entry name" value="CNOT11"/>
</dbReference>
<keyword evidence="12" id="KW-1185">Reference proteome</keyword>
<evidence type="ECO:0000256" key="8">
    <source>
        <dbReference type="ARBA" id="ARBA00023163"/>
    </source>
</evidence>
<protein>
    <recommendedName>
        <fullName evidence="4">CCR4-NOT transcription complex subunit 11</fullName>
    </recommendedName>
</protein>
<dbReference type="PANTHER" id="PTHR15975">
    <property type="entry name" value="CCR4-NOT TRANSCRIPTION COMPLEX SUBUNIT 11"/>
    <property type="match status" value="1"/>
</dbReference>
<evidence type="ECO:0000313" key="11">
    <source>
        <dbReference type="EMBL" id="KAL0064142.1"/>
    </source>
</evidence>
<comment type="subcellular location">
    <subcellularLocation>
        <location evidence="2">Cytoplasm</location>
    </subcellularLocation>
    <subcellularLocation>
        <location evidence="1">Nucleus</location>
    </subcellularLocation>
</comment>
<keyword evidence="8" id="KW-0804">Transcription</keyword>
<keyword evidence="9" id="KW-0539">Nucleus</keyword>
<name>A0ABR2ZR29_9AGAR</name>
<accession>A0ABR2ZR29</accession>
<comment type="similarity">
    <text evidence="3">Belongs to the CNOT11 family.</text>
</comment>
<feature type="compositionally biased region" description="Basic and acidic residues" evidence="10">
    <location>
        <begin position="185"/>
        <end position="205"/>
    </location>
</feature>